<proteinExistence type="predicted"/>
<accession>B0RY76</accession>
<evidence type="ECO:0000313" key="2">
    <source>
        <dbReference type="Proteomes" id="UP000001188"/>
    </source>
</evidence>
<dbReference type="Proteomes" id="UP000001188">
    <property type="component" value="Chromosome"/>
</dbReference>
<organism evidence="1 2">
    <name type="scientific">Xanthomonas campestris pv. campestris (strain B100)</name>
    <dbReference type="NCBI Taxonomy" id="509169"/>
    <lineage>
        <taxon>Bacteria</taxon>
        <taxon>Pseudomonadati</taxon>
        <taxon>Pseudomonadota</taxon>
        <taxon>Gammaproteobacteria</taxon>
        <taxon>Lysobacterales</taxon>
        <taxon>Lysobacteraceae</taxon>
        <taxon>Xanthomonas</taxon>
    </lineage>
</organism>
<sequence length="157" mass="17583">MRVKRMYAAQAPVLAQYAHMAAQSRSRAGVHLQTCYRSCKSSHTSRIRLHHPTLDQLLRTRVPMYAYEVRRPGCAIQSIAVDVSHALGAYHAPEPKFLCQRHGCSAASDANGLWENDSARGYTDSMTRFPIYRVPSILIPPSPTLHAAMSTLYIILF</sequence>
<dbReference type="HOGENOM" id="CLU_1854419_0_0_6"/>
<dbReference type="AlphaFoldDB" id="B0RY76"/>
<reference evidence="1 2" key="1">
    <citation type="journal article" date="2008" name="J. Biotechnol.">
        <title>The genome of Xanthomonas campestris pv. campestris B100 and its use for the reconstruction of metabolic pathways involved in xanthan biosynthesis.</title>
        <authorList>
            <person name="Vorholter F.J."/>
            <person name="Schneiker S."/>
            <person name="Goesmann A."/>
            <person name="Krause L."/>
            <person name="Bekel T."/>
            <person name="Kaiser O."/>
            <person name="Linke B."/>
            <person name="Patschkowski T."/>
            <person name="Ruckert C."/>
            <person name="Schmid J."/>
            <person name="Sidhu V.K."/>
            <person name="Sieber V."/>
            <person name="Tauch A."/>
            <person name="Watt S.A."/>
            <person name="Weisshaar B."/>
            <person name="Becker A."/>
            <person name="Niehaus K."/>
            <person name="Puhler A."/>
        </authorList>
    </citation>
    <scope>NUCLEOTIDE SEQUENCE [LARGE SCALE GENOMIC DNA]</scope>
    <source>
        <strain evidence="1 2">B100</strain>
    </source>
</reference>
<name>B0RY76_XANCB</name>
<dbReference type="KEGG" id="xca:xcc-b100_3231"/>
<dbReference type="EMBL" id="AM920689">
    <property type="protein sequence ID" value="CAP52596.1"/>
    <property type="molecule type" value="Genomic_DNA"/>
</dbReference>
<evidence type="ECO:0000313" key="1">
    <source>
        <dbReference type="EMBL" id="CAP52596.1"/>
    </source>
</evidence>
<gene>
    <name evidence="1" type="ORF">XCCB100_3231</name>
</gene>
<protein>
    <submittedName>
        <fullName evidence="1">Uncharacterized protein</fullName>
    </submittedName>
</protein>